<name>A0A1Z4N290_9CYAN</name>
<reference evidence="2 3" key="1">
    <citation type="submission" date="2017-06" db="EMBL/GenBank/DDBJ databases">
        <title>Genome sequencing of cyanobaciteial culture collection at National Institute for Environmental Studies (NIES).</title>
        <authorList>
            <person name="Hirose Y."/>
            <person name="Shimura Y."/>
            <person name="Fujisawa T."/>
            <person name="Nakamura Y."/>
            <person name="Kawachi M."/>
        </authorList>
    </citation>
    <scope>NUCLEOTIDE SEQUENCE [LARGE SCALE GENOMIC DNA]</scope>
    <source>
        <strain evidence="2 3">NIES-37</strain>
    </source>
</reference>
<keyword evidence="1" id="KW-1133">Transmembrane helix</keyword>
<evidence type="ECO:0000256" key="1">
    <source>
        <dbReference type="SAM" id="Phobius"/>
    </source>
</evidence>
<dbReference type="EMBL" id="AP018248">
    <property type="protein sequence ID" value="BAY99837.1"/>
    <property type="molecule type" value="Genomic_DNA"/>
</dbReference>
<accession>A0A1Z4N290</accession>
<protein>
    <submittedName>
        <fullName evidence="2">Uncharacterized protein</fullName>
    </submittedName>
</protein>
<dbReference type="RefSeq" id="WP_096578271.1">
    <property type="nucleotide sequence ID" value="NZ_CAWNJS010000001.1"/>
</dbReference>
<feature type="transmembrane region" description="Helical" evidence="1">
    <location>
        <begin position="233"/>
        <end position="250"/>
    </location>
</feature>
<feature type="transmembrane region" description="Helical" evidence="1">
    <location>
        <begin position="307"/>
        <end position="325"/>
    </location>
</feature>
<dbReference type="KEGG" id="ttq:NIES37_38200"/>
<proteinExistence type="predicted"/>
<keyword evidence="1" id="KW-0472">Membrane</keyword>
<organism evidence="2 3">
    <name type="scientific">Tolypothrix tenuis PCC 7101</name>
    <dbReference type="NCBI Taxonomy" id="231146"/>
    <lineage>
        <taxon>Bacteria</taxon>
        <taxon>Bacillati</taxon>
        <taxon>Cyanobacteriota</taxon>
        <taxon>Cyanophyceae</taxon>
        <taxon>Nostocales</taxon>
        <taxon>Tolypothrichaceae</taxon>
        <taxon>Tolypothrix</taxon>
    </lineage>
</organism>
<evidence type="ECO:0000313" key="3">
    <source>
        <dbReference type="Proteomes" id="UP000218785"/>
    </source>
</evidence>
<feature type="transmembrane region" description="Helical" evidence="1">
    <location>
        <begin position="134"/>
        <end position="160"/>
    </location>
</feature>
<dbReference type="Proteomes" id="UP000218785">
    <property type="component" value="Chromosome"/>
</dbReference>
<keyword evidence="3" id="KW-1185">Reference proteome</keyword>
<keyword evidence="1" id="KW-0812">Transmembrane</keyword>
<gene>
    <name evidence="2" type="ORF">NIES37_38200</name>
</gene>
<feature type="transmembrane region" description="Helical" evidence="1">
    <location>
        <begin position="166"/>
        <end position="190"/>
    </location>
</feature>
<evidence type="ECO:0000313" key="2">
    <source>
        <dbReference type="EMBL" id="BAY99837.1"/>
    </source>
</evidence>
<dbReference type="AlphaFoldDB" id="A0A1Z4N290"/>
<sequence>MKTIFSRADAGSNQFKGLRAALKTDAVLQELTKSPLTLNIMTLVYQKFSLEQISRMPLAERRKDLFDRYIERMFSRRKTNIKDSSNQKCELSYEENISRKWLIWLAHNMQKRSQSIFLIERIQPNWLSSKKAKFLYSLLFSLSFGGIGGLLIGMIFWLTVGVLFQNIWGFILAASLALFYALMGSTWASLTIGKVSCEIEPLETLDWSYKNIIKSIISGCFAGVLIYKLTNMSIFLIIGLLIGITFGVQGPNLEKTMIPNEGIWQSLKNTIFFSIIGALGLGIPAAFQTKELLLIVTHSISLQNKISNINLISSGIIAGLFFGLTKPGIACLQHFILRTITFITQYTPWDYAHFLNYATERIFLQKVGGGYIFIHRSLRDHFANLNLYL</sequence>
<feature type="transmembrane region" description="Helical" evidence="1">
    <location>
        <begin position="270"/>
        <end position="287"/>
    </location>
</feature>